<dbReference type="Proteomes" id="UP000549695">
    <property type="component" value="Unassembled WGS sequence"/>
</dbReference>
<dbReference type="AlphaFoldDB" id="A0A852VVE9"/>
<evidence type="ECO:0000256" key="2">
    <source>
        <dbReference type="PROSITE-ProRule" id="PRU00703"/>
    </source>
</evidence>
<evidence type="ECO:0000256" key="1">
    <source>
        <dbReference type="ARBA" id="ARBA00023122"/>
    </source>
</evidence>
<gene>
    <name evidence="4" type="ORF">HDA37_001098</name>
</gene>
<name>A0A852VVE9_PSEA5</name>
<evidence type="ECO:0000313" key="5">
    <source>
        <dbReference type="Proteomes" id="UP000549695"/>
    </source>
</evidence>
<dbReference type="EMBL" id="JACCCZ010000001">
    <property type="protein sequence ID" value="NYG00813.1"/>
    <property type="molecule type" value="Genomic_DNA"/>
</dbReference>
<accession>A0A852VVE9</accession>
<dbReference type="PROSITE" id="PS51371">
    <property type="entry name" value="CBS"/>
    <property type="match status" value="1"/>
</dbReference>
<protein>
    <submittedName>
        <fullName evidence="4">CBS domain-containing protein</fullName>
    </submittedName>
</protein>
<dbReference type="PANTHER" id="PTHR43080:SF2">
    <property type="entry name" value="CBS DOMAIN-CONTAINING PROTEIN"/>
    <property type="match status" value="1"/>
</dbReference>
<dbReference type="InterPro" id="IPR051257">
    <property type="entry name" value="Diverse_CBS-Domain"/>
</dbReference>
<reference evidence="4 5" key="1">
    <citation type="submission" date="2020-07" db="EMBL/GenBank/DDBJ databases">
        <title>Sequencing the genomes of 1000 actinobacteria strains.</title>
        <authorList>
            <person name="Klenk H.-P."/>
        </authorList>
    </citation>
    <scope>NUCLEOTIDE SEQUENCE [LARGE SCALE GENOMIC DNA]</scope>
    <source>
        <strain evidence="4 5">DSM 44749</strain>
    </source>
</reference>
<dbReference type="RefSeq" id="WP_179760427.1">
    <property type="nucleotide sequence ID" value="NZ_BAAAJZ010000008.1"/>
</dbReference>
<sequence>MGQQDDRTRFRLDAPPETVDDDPQLHAVVASRLVAVTPQTPVRTALDLMLAHDVHHLPVFAGPRCIGLVTESDLLRGIAAQWGPLGPAVLTVAEVHGPVAVLPSSAPLSAAAAAMAADGRDAVLVADGDRIDGIVTASDVVGFVARRAGGRPRTTPLRPPS</sequence>
<keyword evidence="5" id="KW-1185">Reference proteome</keyword>
<dbReference type="InterPro" id="IPR046342">
    <property type="entry name" value="CBS_dom_sf"/>
</dbReference>
<dbReference type="PANTHER" id="PTHR43080">
    <property type="entry name" value="CBS DOMAIN-CONTAINING PROTEIN CBSX3, MITOCHONDRIAL"/>
    <property type="match status" value="1"/>
</dbReference>
<keyword evidence="1 2" id="KW-0129">CBS domain</keyword>
<dbReference type="InterPro" id="IPR000644">
    <property type="entry name" value="CBS_dom"/>
</dbReference>
<dbReference type="Gene3D" id="3.10.580.10">
    <property type="entry name" value="CBS-domain"/>
    <property type="match status" value="2"/>
</dbReference>
<dbReference type="Pfam" id="PF00571">
    <property type="entry name" value="CBS"/>
    <property type="match status" value="2"/>
</dbReference>
<evidence type="ECO:0000313" key="4">
    <source>
        <dbReference type="EMBL" id="NYG00813.1"/>
    </source>
</evidence>
<dbReference type="SUPFAM" id="SSF54631">
    <property type="entry name" value="CBS-domain pair"/>
    <property type="match status" value="1"/>
</dbReference>
<feature type="domain" description="CBS" evidence="3">
    <location>
        <begin position="29"/>
        <end position="85"/>
    </location>
</feature>
<proteinExistence type="predicted"/>
<evidence type="ECO:0000259" key="3">
    <source>
        <dbReference type="PROSITE" id="PS51371"/>
    </source>
</evidence>
<comment type="caution">
    <text evidence="4">The sequence shown here is derived from an EMBL/GenBank/DDBJ whole genome shotgun (WGS) entry which is preliminary data.</text>
</comment>
<dbReference type="SMART" id="SM00116">
    <property type="entry name" value="CBS"/>
    <property type="match status" value="2"/>
</dbReference>
<dbReference type="GeneID" id="98050908"/>
<organism evidence="4 5">
    <name type="scientific">Pseudonocardia alni</name>
    <name type="common">Amycolata alni</name>
    <dbReference type="NCBI Taxonomy" id="33907"/>
    <lineage>
        <taxon>Bacteria</taxon>
        <taxon>Bacillati</taxon>
        <taxon>Actinomycetota</taxon>
        <taxon>Actinomycetes</taxon>
        <taxon>Pseudonocardiales</taxon>
        <taxon>Pseudonocardiaceae</taxon>
        <taxon>Pseudonocardia</taxon>
    </lineage>
</organism>